<evidence type="ECO:0000313" key="1">
    <source>
        <dbReference type="EMBL" id="GFU45394.1"/>
    </source>
</evidence>
<dbReference type="Proteomes" id="UP000887013">
    <property type="component" value="Unassembled WGS sequence"/>
</dbReference>
<name>A0A8X6QUV8_NEPPI</name>
<gene>
    <name evidence="1" type="ORF">NPIL_327851</name>
</gene>
<accession>A0A8X6QUV8</accession>
<keyword evidence="2" id="KW-1185">Reference proteome</keyword>
<dbReference type="EMBL" id="BMAW01132841">
    <property type="protein sequence ID" value="GFU45394.1"/>
    <property type="molecule type" value="Genomic_DNA"/>
</dbReference>
<sequence>MLSVCMRFSDPDVRLATPATITVNFYQALITKCLNRTMSTLKKVNLLAKCSDYILRSCKETLKVLICSIFTIGRILLLNYLIVRSLKVHRLAEQHFANFEEKNKDTDLFLLSEICYSHLILPER</sequence>
<reference evidence="1" key="1">
    <citation type="submission" date="2020-08" db="EMBL/GenBank/DDBJ databases">
        <title>Multicomponent nature underlies the extraordinary mechanical properties of spider dragline silk.</title>
        <authorList>
            <person name="Kono N."/>
            <person name="Nakamura H."/>
            <person name="Mori M."/>
            <person name="Yoshida Y."/>
            <person name="Ohtoshi R."/>
            <person name="Malay A.D."/>
            <person name="Moran D.A.P."/>
            <person name="Tomita M."/>
            <person name="Numata K."/>
            <person name="Arakawa K."/>
        </authorList>
    </citation>
    <scope>NUCLEOTIDE SEQUENCE</scope>
</reference>
<organism evidence="1 2">
    <name type="scientific">Nephila pilipes</name>
    <name type="common">Giant wood spider</name>
    <name type="synonym">Nephila maculata</name>
    <dbReference type="NCBI Taxonomy" id="299642"/>
    <lineage>
        <taxon>Eukaryota</taxon>
        <taxon>Metazoa</taxon>
        <taxon>Ecdysozoa</taxon>
        <taxon>Arthropoda</taxon>
        <taxon>Chelicerata</taxon>
        <taxon>Arachnida</taxon>
        <taxon>Araneae</taxon>
        <taxon>Araneomorphae</taxon>
        <taxon>Entelegynae</taxon>
        <taxon>Araneoidea</taxon>
        <taxon>Nephilidae</taxon>
        <taxon>Nephila</taxon>
    </lineage>
</organism>
<protein>
    <submittedName>
        <fullName evidence="1">Uncharacterized protein</fullName>
    </submittedName>
</protein>
<comment type="caution">
    <text evidence="1">The sequence shown here is derived from an EMBL/GenBank/DDBJ whole genome shotgun (WGS) entry which is preliminary data.</text>
</comment>
<evidence type="ECO:0000313" key="2">
    <source>
        <dbReference type="Proteomes" id="UP000887013"/>
    </source>
</evidence>
<dbReference type="AlphaFoldDB" id="A0A8X6QUV8"/>
<proteinExistence type="predicted"/>